<dbReference type="OrthoDB" id="18926at2"/>
<evidence type="ECO:0008006" key="3">
    <source>
        <dbReference type="Google" id="ProtNLM"/>
    </source>
</evidence>
<dbReference type="eggNOG" id="COG1399">
    <property type="taxonomic scope" value="Bacteria"/>
</dbReference>
<dbReference type="RefSeq" id="WP_053331866.1">
    <property type="nucleotide sequence ID" value="NZ_CCEJ010000005.1"/>
</dbReference>
<evidence type="ECO:0000313" key="1">
    <source>
        <dbReference type="EMBL" id="CDR34177.1"/>
    </source>
</evidence>
<proteinExistence type="predicted"/>
<keyword evidence="2" id="KW-1185">Reference proteome</keyword>
<dbReference type="STRING" id="1437425.CSEC_1357"/>
<organism evidence="1 2">
    <name type="scientific">Candidatus Criblamydia sequanensis CRIB-18</name>
    <dbReference type="NCBI Taxonomy" id="1437425"/>
    <lineage>
        <taxon>Bacteria</taxon>
        <taxon>Pseudomonadati</taxon>
        <taxon>Chlamydiota</taxon>
        <taxon>Chlamydiia</taxon>
        <taxon>Parachlamydiales</taxon>
        <taxon>Candidatus Criblamydiaceae</taxon>
        <taxon>Candidatus Criblamydia</taxon>
    </lineage>
</organism>
<evidence type="ECO:0000313" key="2">
    <source>
        <dbReference type="Proteomes" id="UP000031552"/>
    </source>
</evidence>
<reference evidence="1" key="1">
    <citation type="submission" date="2013-12" db="EMBL/GenBank/DDBJ databases">
        <authorList>
            <person name="Linke B."/>
        </authorList>
    </citation>
    <scope>NUCLEOTIDE SEQUENCE [LARGE SCALE GENOMIC DNA]</scope>
    <source>
        <strain evidence="1">CRIB-18</strain>
    </source>
</reference>
<dbReference type="Proteomes" id="UP000031552">
    <property type="component" value="Unassembled WGS sequence"/>
</dbReference>
<protein>
    <recommendedName>
        <fullName evidence="3">DUF177 domain-containing protein</fullName>
    </recommendedName>
</protein>
<gene>
    <name evidence="1" type="ORF">CSEC_1357</name>
</gene>
<accession>A0A090CZ52</accession>
<comment type="caution">
    <text evidence="1">The sequence shown here is derived from an EMBL/GenBank/DDBJ whole genome shotgun (WGS) entry which is preliminary data.</text>
</comment>
<dbReference type="AlphaFoldDB" id="A0A090CZ52"/>
<reference evidence="1" key="2">
    <citation type="submission" date="2014-09" db="EMBL/GenBank/DDBJ databases">
        <title>Criblamydia sequanensis harbors a mega-plasmid encoding arsenite resistance.</title>
        <authorList>
            <person name="Bertelli C."/>
            <person name="Goesmann A."/>
            <person name="Greub G."/>
        </authorList>
    </citation>
    <scope>NUCLEOTIDE SEQUENCE [LARGE SCALE GENOMIC DNA]</scope>
    <source>
        <strain evidence="1">CRIB-18</strain>
    </source>
</reference>
<sequence length="168" mass="19570">MEEEFKIFVDRLKHGEVEEIDESYDPSFLSIQEKELVFPEPINVQGEAYIAEEDLVLRLDIDTKAILPCRICNNPVNVDIVLEGHYHIVPLSEIKSGVYSVKDHIRETLLLETPQFAECDDMCPEREKLKHFFSNSKNEDINHPTYQPFQNLKLGEINQIDEKPLEEK</sequence>
<name>A0A090CZ52_9BACT</name>
<dbReference type="EMBL" id="CCEJ010000005">
    <property type="protein sequence ID" value="CDR34177.1"/>
    <property type="molecule type" value="Genomic_DNA"/>
</dbReference>